<dbReference type="InterPro" id="IPR001584">
    <property type="entry name" value="Integrase_cat-core"/>
</dbReference>
<dbReference type="Gene3D" id="3.30.420.10">
    <property type="entry name" value="Ribonuclease H-like superfamily/Ribonuclease H"/>
    <property type="match status" value="1"/>
</dbReference>
<dbReference type="PROSITE" id="PS50994">
    <property type="entry name" value="INTEGRASE"/>
    <property type="match status" value="1"/>
</dbReference>
<dbReference type="AlphaFoldDB" id="A0A1X7SEX4"/>
<dbReference type="InterPro" id="IPR012337">
    <property type="entry name" value="RNaseH-like_sf"/>
</dbReference>
<organism evidence="2">
    <name type="scientific">Amphimedon queenslandica</name>
    <name type="common">Sponge</name>
    <dbReference type="NCBI Taxonomy" id="400682"/>
    <lineage>
        <taxon>Eukaryota</taxon>
        <taxon>Metazoa</taxon>
        <taxon>Porifera</taxon>
        <taxon>Demospongiae</taxon>
        <taxon>Heteroscleromorpha</taxon>
        <taxon>Haplosclerida</taxon>
        <taxon>Niphatidae</taxon>
        <taxon>Amphimedon</taxon>
    </lineage>
</organism>
<dbReference type="SUPFAM" id="SSF53098">
    <property type="entry name" value="Ribonuclease H-like"/>
    <property type="match status" value="1"/>
</dbReference>
<name>A0A1X7SEX4_AMPQE</name>
<sequence length="165" mass="18535">MAVVQQNCNFLQEESRHHSLSRHPFAISHSTHSIICDASHETPRPVVPPIFRRAVFDALHGLSQPDSRFDYVHVDIVGSIPPSQGYCYLHTFIDRFTHWPEALPMSDNTATTVARTLVLGWISRFGVPFIITTDRGSQSLIISISSIPVAHWWGSTVVKTTMTNE</sequence>
<dbReference type="Pfam" id="PF00665">
    <property type="entry name" value="rve"/>
    <property type="match status" value="1"/>
</dbReference>
<evidence type="ECO:0000313" key="2">
    <source>
        <dbReference type="EnsemblMetazoa" id="Aqu2.1.00627_001"/>
    </source>
</evidence>
<dbReference type="GO" id="GO:0015074">
    <property type="term" value="P:DNA integration"/>
    <property type="evidence" value="ECO:0007669"/>
    <property type="project" value="InterPro"/>
</dbReference>
<feature type="domain" description="Integrase catalytic" evidence="1">
    <location>
        <begin position="61"/>
        <end position="165"/>
    </location>
</feature>
<dbReference type="InParanoid" id="A0A1X7SEX4"/>
<dbReference type="EnsemblMetazoa" id="Aqu2.1.00627_001">
    <property type="protein sequence ID" value="Aqu2.1.00627_001"/>
    <property type="gene ID" value="Aqu2.1.00627"/>
</dbReference>
<dbReference type="GO" id="GO:0003676">
    <property type="term" value="F:nucleic acid binding"/>
    <property type="evidence" value="ECO:0007669"/>
    <property type="project" value="InterPro"/>
</dbReference>
<protein>
    <recommendedName>
        <fullName evidence="1">Integrase catalytic domain-containing protein</fullName>
    </recommendedName>
</protein>
<accession>A0A1X7SEX4</accession>
<reference evidence="2" key="1">
    <citation type="submission" date="2017-05" db="UniProtKB">
        <authorList>
            <consortium name="EnsemblMetazoa"/>
        </authorList>
    </citation>
    <scope>IDENTIFICATION</scope>
</reference>
<proteinExistence type="predicted"/>
<dbReference type="eggNOG" id="KOG0017">
    <property type="taxonomic scope" value="Eukaryota"/>
</dbReference>
<dbReference type="InterPro" id="IPR036397">
    <property type="entry name" value="RNaseH_sf"/>
</dbReference>
<evidence type="ECO:0000259" key="1">
    <source>
        <dbReference type="PROSITE" id="PS50994"/>
    </source>
</evidence>